<dbReference type="Pfam" id="PF13419">
    <property type="entry name" value="HAD_2"/>
    <property type="match status" value="1"/>
</dbReference>
<dbReference type="InterPro" id="IPR036412">
    <property type="entry name" value="HAD-like_sf"/>
</dbReference>
<dbReference type="NCBIfam" id="TIGR01509">
    <property type="entry name" value="HAD-SF-IA-v3"/>
    <property type="match status" value="1"/>
</dbReference>
<dbReference type="RefSeq" id="WP_201311364.1">
    <property type="nucleotide sequence ID" value="NZ_BLYI01000043.1"/>
</dbReference>
<dbReference type="EMBL" id="BLYI01000043">
    <property type="protein sequence ID" value="GFO85665.1"/>
    <property type="molecule type" value="Genomic_DNA"/>
</dbReference>
<dbReference type="InterPro" id="IPR041492">
    <property type="entry name" value="HAD_2"/>
</dbReference>
<dbReference type="NCBIfam" id="TIGR01549">
    <property type="entry name" value="HAD-SF-IA-v1"/>
    <property type="match status" value="1"/>
</dbReference>
<gene>
    <name evidence="1" type="ORF">ANBU17_20120</name>
</gene>
<dbReference type="Gene3D" id="1.10.150.240">
    <property type="entry name" value="Putative phosphatase, domain 2"/>
    <property type="match status" value="1"/>
</dbReference>
<dbReference type="InterPro" id="IPR023214">
    <property type="entry name" value="HAD_sf"/>
</dbReference>
<protein>
    <submittedName>
        <fullName evidence="1">Haloacid dehalogenase</fullName>
    </submittedName>
</protein>
<dbReference type="PRINTS" id="PR00413">
    <property type="entry name" value="HADHALOGNASE"/>
</dbReference>
<proteinExistence type="predicted"/>
<comment type="caution">
    <text evidence="1">The sequence shown here is derived from an EMBL/GenBank/DDBJ whole genome shotgun (WGS) entry which is preliminary data.</text>
</comment>
<reference evidence="1" key="1">
    <citation type="submission" date="2020-06" db="EMBL/GenBank/DDBJ databases">
        <title>Characterization of fructooligosaccharide metabolism and fructooligosaccharide-degrading enzymes in human commensal butyrate producers.</title>
        <authorList>
            <person name="Tanno H."/>
            <person name="Fujii T."/>
            <person name="Hirano K."/>
            <person name="Maeno S."/>
            <person name="Tonozuka T."/>
            <person name="Sakamoto M."/>
            <person name="Ohkuma M."/>
            <person name="Tochio T."/>
            <person name="Endo A."/>
        </authorList>
    </citation>
    <scope>NUCLEOTIDE SEQUENCE</scope>
    <source>
        <strain evidence="1">JCM 17466</strain>
    </source>
</reference>
<dbReference type="InterPro" id="IPR023198">
    <property type="entry name" value="PGP-like_dom2"/>
</dbReference>
<dbReference type="PANTHER" id="PTHR18901">
    <property type="entry name" value="2-DEOXYGLUCOSE-6-PHOSPHATE PHOSPHATASE 2"/>
    <property type="match status" value="1"/>
</dbReference>
<dbReference type="PANTHER" id="PTHR18901:SF38">
    <property type="entry name" value="PSEUDOURIDINE-5'-PHOSPHATASE"/>
    <property type="match status" value="1"/>
</dbReference>
<dbReference type="SFLD" id="SFLDG01135">
    <property type="entry name" value="C1.5.6:_HAD__Beta-PGM__Phospha"/>
    <property type="match status" value="1"/>
</dbReference>
<dbReference type="AlphaFoldDB" id="A0A916QA41"/>
<dbReference type="SFLD" id="SFLDG01129">
    <property type="entry name" value="C1.5:_HAD__Beta-PGM__Phosphata"/>
    <property type="match status" value="1"/>
</dbReference>
<dbReference type="InterPro" id="IPR006439">
    <property type="entry name" value="HAD-SF_hydro_IA"/>
</dbReference>
<keyword evidence="2" id="KW-1185">Reference proteome</keyword>
<dbReference type="Gene3D" id="3.40.50.1000">
    <property type="entry name" value="HAD superfamily/HAD-like"/>
    <property type="match status" value="1"/>
</dbReference>
<evidence type="ECO:0000313" key="2">
    <source>
        <dbReference type="Proteomes" id="UP000613208"/>
    </source>
</evidence>
<name>A0A916QA41_9FIRM</name>
<accession>A0A916QA41</accession>
<dbReference type="Proteomes" id="UP000613208">
    <property type="component" value="Unassembled WGS sequence"/>
</dbReference>
<organism evidence="1 2">
    <name type="scientific">Anaerostipes butyraticus</name>
    <dbReference type="NCBI Taxonomy" id="645466"/>
    <lineage>
        <taxon>Bacteria</taxon>
        <taxon>Bacillati</taxon>
        <taxon>Bacillota</taxon>
        <taxon>Clostridia</taxon>
        <taxon>Lachnospirales</taxon>
        <taxon>Lachnospiraceae</taxon>
        <taxon>Anaerostipes</taxon>
    </lineage>
</organism>
<dbReference type="SUPFAM" id="SSF56784">
    <property type="entry name" value="HAD-like"/>
    <property type="match status" value="1"/>
</dbReference>
<sequence>MLEAVIFDMDGVIVDTEPGYLAAVNRFLKRFGKSIDSKFNEQFFGGSAYDMWAVTKKHVGLDHLTVEECMKGMEEEREKMIRQEGYRAIPGTIPLIQDLYDRGIPLAVASSSSLSEIEKVTKYLNVRKYFAKIVSGIDECEHAKPFPDVFLKAARKLDVKPENCLVIEDSSNGALAAKRAGMRVIGFRNQECGNQALESADYVVTTIEDVDYALCQEVGNKNDI</sequence>
<evidence type="ECO:0000313" key="1">
    <source>
        <dbReference type="EMBL" id="GFO85665.1"/>
    </source>
</evidence>
<dbReference type="SFLD" id="SFLDS00003">
    <property type="entry name" value="Haloacid_Dehalogenase"/>
    <property type="match status" value="1"/>
</dbReference>